<evidence type="ECO:0000256" key="4">
    <source>
        <dbReference type="ARBA" id="ARBA00013948"/>
    </source>
</evidence>
<evidence type="ECO:0000256" key="6">
    <source>
        <dbReference type="ARBA" id="ARBA00030980"/>
    </source>
</evidence>
<dbReference type="EC" id="2.7.11.1" evidence="3"/>
<evidence type="ECO:0000313" key="12">
    <source>
        <dbReference type="Proteomes" id="UP000007322"/>
    </source>
</evidence>
<dbReference type="GO" id="GO:0005524">
    <property type="term" value="F:ATP binding"/>
    <property type="evidence" value="ECO:0007669"/>
    <property type="project" value="InterPro"/>
</dbReference>
<evidence type="ECO:0000256" key="3">
    <source>
        <dbReference type="ARBA" id="ARBA00012513"/>
    </source>
</evidence>
<dbReference type="Gene3D" id="1.10.510.10">
    <property type="entry name" value="Transferase(Phosphotransferase) domain 1"/>
    <property type="match status" value="1"/>
</dbReference>
<dbReference type="InterPro" id="IPR000719">
    <property type="entry name" value="Prot_kinase_dom"/>
</dbReference>
<dbReference type="InParanoid" id="G2Q0B7"/>
<feature type="domain" description="Protein kinase" evidence="10">
    <location>
        <begin position="177"/>
        <end position="597"/>
    </location>
</feature>
<dbReference type="STRING" id="573729.G2Q0B7"/>
<evidence type="ECO:0000313" key="11">
    <source>
        <dbReference type="EMBL" id="AEO53180.1"/>
    </source>
</evidence>
<protein>
    <recommendedName>
        <fullName evidence="5">EKC/KEOPS complex subunit BUD32</fullName>
        <ecNumber evidence="3">2.7.11.1</ecNumber>
    </recommendedName>
    <alternativeName>
        <fullName evidence="6 7">Atypical Serine/threonine protein kinase BUD32</fullName>
    </alternativeName>
    <alternativeName>
        <fullName evidence="4">EKC/KEOPS complex subunit bud32</fullName>
    </alternativeName>
</protein>
<gene>
    <name evidence="11" type="ORF">MYCTH_2294188</name>
</gene>
<dbReference type="OrthoDB" id="4062651at2759"/>
<evidence type="ECO:0000256" key="7">
    <source>
        <dbReference type="ARBA" id="ARBA00033194"/>
    </source>
</evidence>
<sequence length="597" mass="67929">MELNSALIHDVIHPTAAFTQNPLVKDGSRARPEFVLWEDSQLNPKNRLDSLEFPQPALFRIDGCTGLGTQYYAVPLFLSHVPPMRLDVFIPEQAVASPVLRELLDLNVAFHTKDATRLRRLGISRYIVRALQNWIAERGYDTYSSLVPGLPFGSRIIFEALHFDIRKTKISVVPTYYVERQLLGVANLSESLGLAPELLPEAVDIASLSTVQELYDSVCLVRMRKRKACQGGDGLWIFKALTSNTKYLFVELRNLLLMEPHPNIISRPQYLVTKRCLFGGKTAVAGFLVPYHEHGSVRDKLPLMRIHGHLKLEQQVRWASQLASAVLHIHERGGMFYSDLRLDNVVLSATNDLVMIDFEQRGVWCEFASPEVNAIEYVRILASDEPDDANPGIPEETRGHFAARLNRILPDWDVLQASEDYSAPRPHGYSNYNIAWLALDEAEQESSMVYMLGRVLWCIFEGQSAPNKAAVWQSYRYEPDIEFPSFRLTPSGLRDLIDRCTRGRREVLSSSIVRQAGRLVLRGKESSTAEDVLRVAREWWQAEVKAAEEFLDMREERKTRGTWDGNYFGRPKLREVLAELERFQEGYDAASRPASPD</sequence>
<comment type="function">
    <text evidence="1">Component of the EKC/KEOPS complex that is required for the formation of a threonylcarbamoyl group on adenosine at position 37 (t(6)A37) in tRNAs that read codons beginning with adenine. The complex is probably involved in the transfer of the threonylcarbamoyl moiety of threonylcarbamoyl-AMP (TC-AMP) to the N6 group of A37. BUD32 has ATPase activity in the context of the EKC/KEOPS complex and likely plays a supporting role to the catalytic subunit KAE1. The EKC/KEOPS complex also promotes both telomere uncapping and telomere elongation. The complex is required for efficient recruitment of transcriptional coactivators.</text>
</comment>
<dbReference type="PROSITE" id="PS00109">
    <property type="entry name" value="PROTEIN_KINASE_TYR"/>
    <property type="match status" value="1"/>
</dbReference>
<dbReference type="VEuPathDB" id="FungiDB:MYCTH_2294188"/>
<reference evidence="11 12" key="1">
    <citation type="journal article" date="2011" name="Nat. Biotechnol.">
        <title>Comparative genomic analysis of the thermophilic biomass-degrading fungi Myceliophthora thermophila and Thielavia terrestris.</title>
        <authorList>
            <person name="Berka R.M."/>
            <person name="Grigoriev I.V."/>
            <person name="Otillar R."/>
            <person name="Salamov A."/>
            <person name="Grimwood J."/>
            <person name="Reid I."/>
            <person name="Ishmael N."/>
            <person name="John T."/>
            <person name="Darmond C."/>
            <person name="Moisan M.-C."/>
            <person name="Henrissat B."/>
            <person name="Coutinho P.M."/>
            <person name="Lombard V."/>
            <person name="Natvig D.O."/>
            <person name="Lindquist E."/>
            <person name="Schmutz J."/>
            <person name="Lucas S."/>
            <person name="Harris P."/>
            <person name="Powlowski J."/>
            <person name="Bellemare A."/>
            <person name="Taylor D."/>
            <person name="Butler G."/>
            <person name="de Vries R.P."/>
            <person name="Allijn I.E."/>
            <person name="van den Brink J."/>
            <person name="Ushinsky S."/>
            <person name="Storms R."/>
            <person name="Powell A.J."/>
            <person name="Paulsen I.T."/>
            <person name="Elbourne L.D.H."/>
            <person name="Baker S.E."/>
            <person name="Magnuson J."/>
            <person name="LaBoissiere S."/>
            <person name="Clutterbuck A.J."/>
            <person name="Martinez D."/>
            <person name="Wogulis M."/>
            <person name="de Leon A.L."/>
            <person name="Rey M.W."/>
            <person name="Tsang A."/>
        </authorList>
    </citation>
    <scope>NUCLEOTIDE SEQUENCE [LARGE SCALE GENOMIC DNA]</scope>
    <source>
        <strain evidence="12">ATCC 42464 / BCRC 31852 / DSM 1799</strain>
    </source>
</reference>
<dbReference type="OMA" id="GMKRGDW"/>
<dbReference type="SUPFAM" id="SSF56112">
    <property type="entry name" value="Protein kinase-like (PK-like)"/>
    <property type="match status" value="1"/>
</dbReference>
<evidence type="ECO:0000259" key="10">
    <source>
        <dbReference type="PROSITE" id="PS50011"/>
    </source>
</evidence>
<comment type="subunit">
    <text evidence="2">Component of the EKC/KEOPS complex composed of at least BUD32, CGI121, GON7, KAE1 and PCC1; the whole complex dimerizes.</text>
</comment>
<dbReference type="AlphaFoldDB" id="G2Q0B7"/>
<evidence type="ECO:0000256" key="8">
    <source>
        <dbReference type="ARBA" id="ARBA00047899"/>
    </source>
</evidence>
<dbReference type="RefSeq" id="XP_003658425.1">
    <property type="nucleotide sequence ID" value="XM_003658377.1"/>
</dbReference>
<evidence type="ECO:0000256" key="1">
    <source>
        <dbReference type="ARBA" id="ARBA00003747"/>
    </source>
</evidence>
<proteinExistence type="predicted"/>
<dbReference type="Proteomes" id="UP000007322">
    <property type="component" value="Chromosome 1"/>
</dbReference>
<evidence type="ECO:0000256" key="2">
    <source>
        <dbReference type="ARBA" id="ARBA00011534"/>
    </source>
</evidence>
<dbReference type="SMART" id="SM00220">
    <property type="entry name" value="S_TKc"/>
    <property type="match status" value="1"/>
</dbReference>
<dbReference type="InterPro" id="IPR011009">
    <property type="entry name" value="Kinase-like_dom_sf"/>
</dbReference>
<comment type="catalytic activity">
    <reaction evidence="9">
        <text>L-seryl-[protein] + ATP = O-phospho-L-seryl-[protein] + ADP + H(+)</text>
        <dbReference type="Rhea" id="RHEA:17989"/>
        <dbReference type="Rhea" id="RHEA-COMP:9863"/>
        <dbReference type="Rhea" id="RHEA-COMP:11604"/>
        <dbReference type="ChEBI" id="CHEBI:15378"/>
        <dbReference type="ChEBI" id="CHEBI:29999"/>
        <dbReference type="ChEBI" id="CHEBI:30616"/>
        <dbReference type="ChEBI" id="CHEBI:83421"/>
        <dbReference type="ChEBI" id="CHEBI:456216"/>
        <dbReference type="EC" id="2.7.11.1"/>
    </reaction>
</comment>
<dbReference type="GO" id="GO:0004674">
    <property type="term" value="F:protein serine/threonine kinase activity"/>
    <property type="evidence" value="ECO:0007669"/>
    <property type="project" value="UniProtKB-EC"/>
</dbReference>
<dbReference type="KEGG" id="mtm:MYCTH_2294188"/>
<dbReference type="PROSITE" id="PS50011">
    <property type="entry name" value="PROTEIN_KINASE_DOM"/>
    <property type="match status" value="1"/>
</dbReference>
<dbReference type="HOGENOM" id="CLU_018065_0_0_1"/>
<evidence type="ECO:0000256" key="9">
    <source>
        <dbReference type="ARBA" id="ARBA00048679"/>
    </source>
</evidence>
<dbReference type="GeneID" id="11508153"/>
<evidence type="ECO:0000256" key="5">
    <source>
        <dbReference type="ARBA" id="ARBA00019973"/>
    </source>
</evidence>
<name>G2Q0B7_THET4</name>
<keyword evidence="12" id="KW-1185">Reference proteome</keyword>
<dbReference type="EMBL" id="CP003002">
    <property type="protein sequence ID" value="AEO53180.1"/>
    <property type="molecule type" value="Genomic_DNA"/>
</dbReference>
<accession>G2Q0B7</accession>
<dbReference type="InterPro" id="IPR008266">
    <property type="entry name" value="Tyr_kinase_AS"/>
</dbReference>
<organism evidence="11 12">
    <name type="scientific">Thermothelomyces thermophilus (strain ATCC 42464 / BCRC 31852 / DSM 1799)</name>
    <name type="common">Sporotrichum thermophile</name>
    <dbReference type="NCBI Taxonomy" id="573729"/>
    <lineage>
        <taxon>Eukaryota</taxon>
        <taxon>Fungi</taxon>
        <taxon>Dikarya</taxon>
        <taxon>Ascomycota</taxon>
        <taxon>Pezizomycotina</taxon>
        <taxon>Sordariomycetes</taxon>
        <taxon>Sordariomycetidae</taxon>
        <taxon>Sordariales</taxon>
        <taxon>Chaetomiaceae</taxon>
        <taxon>Thermothelomyces</taxon>
    </lineage>
</organism>
<dbReference type="eggNOG" id="ENOG502SDZT">
    <property type="taxonomic scope" value="Eukaryota"/>
</dbReference>
<comment type="catalytic activity">
    <reaction evidence="8">
        <text>L-threonyl-[protein] + ATP = O-phospho-L-threonyl-[protein] + ADP + H(+)</text>
        <dbReference type="Rhea" id="RHEA:46608"/>
        <dbReference type="Rhea" id="RHEA-COMP:11060"/>
        <dbReference type="Rhea" id="RHEA-COMP:11605"/>
        <dbReference type="ChEBI" id="CHEBI:15378"/>
        <dbReference type="ChEBI" id="CHEBI:30013"/>
        <dbReference type="ChEBI" id="CHEBI:30616"/>
        <dbReference type="ChEBI" id="CHEBI:61977"/>
        <dbReference type="ChEBI" id="CHEBI:456216"/>
        <dbReference type="EC" id="2.7.11.1"/>
    </reaction>
</comment>